<proteinExistence type="predicted"/>
<sequence length="142" mass="15241">MNPVLEWWARGEVLAFDCLFRADGTAREADFDGSEHLRLELGEPVDVAELAAGPPWDAGSAGINSETELPDGRGYLLCGDGGLGHLGFIGRLGPDRELVWLLTTSTGNPFVRATVDWPLATFVNDWGTAVTLDLTDPDFAAP</sequence>
<accession>A0ABY7QCR9</accession>
<dbReference type="RefSeq" id="WP_270149130.1">
    <property type="nucleotide sequence ID" value="NZ_CP115450.1"/>
</dbReference>
<organism evidence="1 2">
    <name type="scientific">Kitasatospora cathayae</name>
    <dbReference type="NCBI Taxonomy" id="3004092"/>
    <lineage>
        <taxon>Bacteria</taxon>
        <taxon>Bacillati</taxon>
        <taxon>Actinomycetota</taxon>
        <taxon>Actinomycetes</taxon>
        <taxon>Kitasatosporales</taxon>
        <taxon>Streptomycetaceae</taxon>
        <taxon>Kitasatospora</taxon>
    </lineage>
</organism>
<dbReference type="Proteomes" id="UP001212821">
    <property type="component" value="Chromosome"/>
</dbReference>
<gene>
    <name evidence="1" type="ORF">O1G21_34035</name>
</gene>
<dbReference type="EMBL" id="CP115450">
    <property type="protein sequence ID" value="WBP90387.1"/>
    <property type="molecule type" value="Genomic_DNA"/>
</dbReference>
<evidence type="ECO:0008006" key="3">
    <source>
        <dbReference type="Google" id="ProtNLM"/>
    </source>
</evidence>
<reference evidence="2" key="1">
    <citation type="submission" date="2022-12" db="EMBL/GenBank/DDBJ databases">
        <authorList>
            <person name="Mo P."/>
        </authorList>
    </citation>
    <scope>NUCLEOTIDE SEQUENCE [LARGE SCALE GENOMIC DNA]</scope>
    <source>
        <strain evidence="2">HUAS 3-15</strain>
    </source>
</reference>
<name>A0ABY7QCR9_9ACTN</name>
<protein>
    <recommendedName>
        <fullName evidence="3">SMI1/KNR4 family protein</fullName>
    </recommendedName>
</protein>
<evidence type="ECO:0000313" key="2">
    <source>
        <dbReference type="Proteomes" id="UP001212821"/>
    </source>
</evidence>
<keyword evidence="2" id="KW-1185">Reference proteome</keyword>
<evidence type="ECO:0000313" key="1">
    <source>
        <dbReference type="EMBL" id="WBP90387.1"/>
    </source>
</evidence>